<dbReference type="FunFam" id="1.25.40.10:FF:000627">
    <property type="entry name" value="Pentatricopeptide repeat-containing protein"/>
    <property type="match status" value="1"/>
</dbReference>
<dbReference type="PANTHER" id="PTHR47926:SF375">
    <property type="entry name" value="PENTATRICOPEPTIDE REPEAT-CONTAINING PROTEIN"/>
    <property type="match status" value="1"/>
</dbReference>
<keyword evidence="4" id="KW-1185">Reference proteome</keyword>
<dbReference type="GO" id="GO:0009451">
    <property type="term" value="P:RNA modification"/>
    <property type="evidence" value="ECO:0007669"/>
    <property type="project" value="InterPro"/>
</dbReference>
<dbReference type="Gene3D" id="1.25.40.10">
    <property type="entry name" value="Tetratricopeptide repeat domain"/>
    <property type="match status" value="4"/>
</dbReference>
<evidence type="ECO:0000313" key="3">
    <source>
        <dbReference type="EMBL" id="KAG9459975.1"/>
    </source>
</evidence>
<dbReference type="InterPro" id="IPR002885">
    <property type="entry name" value="PPR_rpt"/>
</dbReference>
<dbReference type="PROSITE" id="PS51375">
    <property type="entry name" value="PPR"/>
    <property type="match status" value="6"/>
</dbReference>
<dbReference type="InterPro" id="IPR046848">
    <property type="entry name" value="E_motif"/>
</dbReference>
<dbReference type="Proteomes" id="UP000825729">
    <property type="component" value="Unassembled WGS sequence"/>
</dbReference>
<reference evidence="3 4" key="1">
    <citation type="submission" date="2021-07" db="EMBL/GenBank/DDBJ databases">
        <title>The Aristolochia fimbriata genome: insights into angiosperm evolution, floral development and chemical biosynthesis.</title>
        <authorList>
            <person name="Jiao Y."/>
        </authorList>
    </citation>
    <scope>NUCLEOTIDE SEQUENCE [LARGE SCALE GENOMIC DNA]</scope>
    <source>
        <strain evidence="3">IBCAS-2021</strain>
        <tissue evidence="3">Leaf</tissue>
    </source>
</reference>
<dbReference type="Pfam" id="PF01535">
    <property type="entry name" value="PPR"/>
    <property type="match status" value="2"/>
</dbReference>
<evidence type="ECO:0000313" key="4">
    <source>
        <dbReference type="Proteomes" id="UP000825729"/>
    </source>
</evidence>
<feature type="repeat" description="PPR" evidence="2">
    <location>
        <begin position="110"/>
        <end position="144"/>
    </location>
</feature>
<feature type="repeat" description="PPR" evidence="2">
    <location>
        <begin position="75"/>
        <end position="109"/>
    </location>
</feature>
<dbReference type="PANTHER" id="PTHR47926">
    <property type="entry name" value="PENTATRICOPEPTIDE REPEAT-CONTAINING PROTEIN"/>
    <property type="match status" value="1"/>
</dbReference>
<comment type="caution">
    <text evidence="3">The sequence shown here is derived from an EMBL/GenBank/DDBJ whole genome shotgun (WGS) entry which is preliminary data.</text>
</comment>
<dbReference type="FunFam" id="1.25.40.10:FF:000637">
    <property type="entry name" value="Pentatricopeptide repeat-containing protein"/>
    <property type="match status" value="1"/>
</dbReference>
<organism evidence="3 4">
    <name type="scientific">Aristolochia fimbriata</name>
    <name type="common">White veined hardy Dutchman's pipe vine</name>
    <dbReference type="NCBI Taxonomy" id="158543"/>
    <lineage>
        <taxon>Eukaryota</taxon>
        <taxon>Viridiplantae</taxon>
        <taxon>Streptophyta</taxon>
        <taxon>Embryophyta</taxon>
        <taxon>Tracheophyta</taxon>
        <taxon>Spermatophyta</taxon>
        <taxon>Magnoliopsida</taxon>
        <taxon>Magnoliidae</taxon>
        <taxon>Piperales</taxon>
        <taxon>Aristolochiaceae</taxon>
        <taxon>Aristolochia</taxon>
    </lineage>
</organism>
<dbReference type="NCBIfam" id="TIGR00756">
    <property type="entry name" value="PPR"/>
    <property type="match status" value="6"/>
</dbReference>
<keyword evidence="1" id="KW-0677">Repeat</keyword>
<feature type="repeat" description="PPR" evidence="2">
    <location>
        <begin position="312"/>
        <end position="346"/>
    </location>
</feature>
<dbReference type="AlphaFoldDB" id="A0AAV7FFH6"/>
<dbReference type="EMBL" id="JAINDJ010000002">
    <property type="protein sequence ID" value="KAG9459975.1"/>
    <property type="molecule type" value="Genomic_DNA"/>
</dbReference>
<name>A0AAV7FFH6_ARIFI</name>
<dbReference type="GO" id="GO:0003723">
    <property type="term" value="F:RNA binding"/>
    <property type="evidence" value="ECO:0007669"/>
    <property type="project" value="InterPro"/>
</dbReference>
<feature type="repeat" description="PPR" evidence="2">
    <location>
        <begin position="44"/>
        <end position="74"/>
    </location>
</feature>
<accession>A0AAV7FFH6</accession>
<dbReference type="Pfam" id="PF13812">
    <property type="entry name" value="PPR_3"/>
    <property type="match status" value="1"/>
</dbReference>
<dbReference type="InterPro" id="IPR011990">
    <property type="entry name" value="TPR-like_helical_dom_sf"/>
</dbReference>
<feature type="repeat" description="PPR" evidence="2">
    <location>
        <begin position="281"/>
        <end position="311"/>
    </location>
</feature>
<sequence>MVKKGVKPDSFTYPSVLKACGDEEDLVMGREVLESVHMSGLGWNLFVQNAVMGLYVKCGMLDEAWRVFQSMPEKDVVSWNTIISGYASKGMWNVAFKLFEWMQMCNAEINSVTWNTIAGGHVQTGNYREALKLISNMTATGGLVDSVGMVIGLAASARIGSIKSGKEVHGLAVRRGSDGVESVKNALITMYCQCEHLSQAFVLFCLLRAQNVVTWNCMISGFANLDCSEEASFVFRKMFSSGFHPNYVTIASILPLCARVANLRHGKELHCYIIKLNFGEYLLIWNALVDMYSKSGRILEAQRIFDSMAQRDIVTYTSLIAGYGVQGKGQNALKLFDEMITLRMKPDHVTMVAILSACSHSGLVTYGQMIFENMVSSYGVKPRLEHYACMVDLYGRAGLLKKAEEFLLRMPLQPTPAMWATLIGACQIHRNMEIGERAAEKLLEMRPQKPGYYVLIANMYAAARNWSKLADVRTCMRNLGLRKDPGCTLVGVGNEYHRFLVGDTTNARTLEKLLSAGRLLFSSPHRASTKFRWQESTEEKNLFGCGNLEG</sequence>
<protein>
    <recommendedName>
        <fullName evidence="5">Chlororespiratory reduction 4</fullName>
    </recommendedName>
</protein>
<evidence type="ECO:0000256" key="2">
    <source>
        <dbReference type="PROSITE-ProRule" id="PRU00708"/>
    </source>
</evidence>
<evidence type="ECO:0008006" key="5">
    <source>
        <dbReference type="Google" id="ProtNLM"/>
    </source>
</evidence>
<dbReference type="FunFam" id="1.25.40.10:FF:000393">
    <property type="entry name" value="Pentatricopeptide repeat-containing protein At1g20230"/>
    <property type="match status" value="1"/>
</dbReference>
<feature type="repeat" description="PPR" evidence="2">
    <location>
        <begin position="211"/>
        <end position="245"/>
    </location>
</feature>
<dbReference type="InterPro" id="IPR046960">
    <property type="entry name" value="PPR_At4g14850-like_plant"/>
</dbReference>
<gene>
    <name evidence="3" type="ORF">H6P81_004483</name>
</gene>
<proteinExistence type="predicted"/>
<dbReference type="Pfam" id="PF20431">
    <property type="entry name" value="E_motif"/>
    <property type="match status" value="1"/>
</dbReference>
<evidence type="ECO:0000256" key="1">
    <source>
        <dbReference type="ARBA" id="ARBA00022737"/>
    </source>
</evidence>
<dbReference type="Pfam" id="PF13041">
    <property type="entry name" value="PPR_2"/>
    <property type="match status" value="3"/>
</dbReference>